<feature type="compositionally biased region" description="Low complexity" evidence="1">
    <location>
        <begin position="327"/>
        <end position="362"/>
    </location>
</feature>
<evidence type="ECO:0000313" key="2">
    <source>
        <dbReference type="EMBL" id="KKM18281.1"/>
    </source>
</evidence>
<reference evidence="2" key="1">
    <citation type="journal article" date="2015" name="Nature">
        <title>Complex archaea that bridge the gap between prokaryotes and eukaryotes.</title>
        <authorList>
            <person name="Spang A."/>
            <person name="Saw J.H."/>
            <person name="Jorgensen S.L."/>
            <person name="Zaremba-Niedzwiedzka K."/>
            <person name="Martijn J."/>
            <person name="Lind A.E."/>
            <person name="van Eijk R."/>
            <person name="Schleper C."/>
            <person name="Guy L."/>
            <person name="Ettema T.J."/>
        </authorList>
    </citation>
    <scope>NUCLEOTIDE SEQUENCE</scope>
</reference>
<comment type="caution">
    <text evidence="2">The sequence shown here is derived from an EMBL/GenBank/DDBJ whole genome shotgun (WGS) entry which is preliminary data.</text>
</comment>
<protein>
    <submittedName>
        <fullName evidence="2">Uncharacterized protein</fullName>
    </submittedName>
</protein>
<name>A0A0F9HSA4_9ZZZZ</name>
<feature type="region of interest" description="Disordered" evidence="1">
    <location>
        <begin position="311"/>
        <end position="362"/>
    </location>
</feature>
<dbReference type="EMBL" id="LAZR01014254">
    <property type="protein sequence ID" value="KKM18281.1"/>
    <property type="molecule type" value="Genomic_DNA"/>
</dbReference>
<accession>A0A0F9HSA4</accession>
<proteinExistence type="predicted"/>
<gene>
    <name evidence="2" type="ORF">LCGC14_1667250</name>
</gene>
<evidence type="ECO:0000256" key="1">
    <source>
        <dbReference type="SAM" id="MobiDB-lite"/>
    </source>
</evidence>
<sequence length="362" mass="37795">MSIQAADLKFFKSATVSDAVNNGGRMSTNEVVSGVKNNLFPNVSNTERLAGLTRFRKKYLKNEESTGLALNETRVWIGRRTPAQDYIQIKEGTNTDVQSDASAYTAWSGAGTLNENITGGVTNSFDALFDTTSGIQNGDYIHLDDGSNEEFVTLDDPGGVSWAGNVATLTIAAAGTVINSYPITTTIVASTLDLAIVNATTDAWVETGSGTYDETTYPVVVYNAGTVEDSWTLTFTSSTAFSVSGTSTGSVGAGTVSADFQPANGSSYHFKIDTLGWGGSWTIGNTVTFDTHHSAKALWIKEVVPAASDSYTNNNPRIDVYGESGDSVSSSSSCSSSSSSSSLSSSSESSSSSSVSSSSTSS</sequence>
<feature type="non-terminal residue" evidence="2">
    <location>
        <position position="362"/>
    </location>
</feature>
<organism evidence="2">
    <name type="scientific">marine sediment metagenome</name>
    <dbReference type="NCBI Taxonomy" id="412755"/>
    <lineage>
        <taxon>unclassified sequences</taxon>
        <taxon>metagenomes</taxon>
        <taxon>ecological metagenomes</taxon>
    </lineage>
</organism>
<dbReference type="AlphaFoldDB" id="A0A0F9HSA4"/>